<evidence type="ECO:0000256" key="1">
    <source>
        <dbReference type="SAM" id="MobiDB-lite"/>
    </source>
</evidence>
<organism evidence="2">
    <name type="scientific">Zea mays</name>
    <name type="common">Maize</name>
    <dbReference type="NCBI Taxonomy" id="4577"/>
    <lineage>
        <taxon>Eukaryota</taxon>
        <taxon>Viridiplantae</taxon>
        <taxon>Streptophyta</taxon>
        <taxon>Embryophyta</taxon>
        <taxon>Tracheophyta</taxon>
        <taxon>Spermatophyta</taxon>
        <taxon>Magnoliopsida</taxon>
        <taxon>Liliopsida</taxon>
        <taxon>Poales</taxon>
        <taxon>Poaceae</taxon>
        <taxon>PACMAD clade</taxon>
        <taxon>Panicoideae</taxon>
        <taxon>Andropogonodae</taxon>
        <taxon>Andropogoneae</taxon>
        <taxon>Tripsacinae</taxon>
        <taxon>Zea</taxon>
    </lineage>
</organism>
<feature type="region of interest" description="Disordered" evidence="1">
    <location>
        <begin position="1"/>
        <end position="23"/>
    </location>
</feature>
<dbReference type="AlphaFoldDB" id="C4J7W3"/>
<accession>C4J7W3</accession>
<sequence length="23" mass="2585">MKYMIPTESNQSKLSTASAQQIQ</sequence>
<feature type="compositionally biased region" description="Polar residues" evidence="1">
    <location>
        <begin position="7"/>
        <end position="23"/>
    </location>
</feature>
<proteinExistence type="evidence at transcript level"/>
<name>C4J7W3_MAIZE</name>
<dbReference type="EMBL" id="BT086910">
    <property type="protein sequence ID" value="ACR37263.1"/>
    <property type="molecule type" value="mRNA"/>
</dbReference>
<evidence type="ECO:0000313" key="2">
    <source>
        <dbReference type="EMBL" id="ACR37263.1"/>
    </source>
</evidence>
<reference evidence="2" key="1">
    <citation type="journal article" date="2009" name="PLoS Genet.">
        <title>Sequencing, mapping, and analysis of 27,455 maize full-length cDNAs.</title>
        <authorList>
            <person name="Soderlund C."/>
            <person name="Descour A."/>
            <person name="Kudrna D."/>
            <person name="Bomhoff M."/>
            <person name="Boyd L."/>
            <person name="Currie J."/>
            <person name="Angelova A."/>
            <person name="Collura K."/>
            <person name="Wissotski M."/>
            <person name="Ashley E."/>
            <person name="Morrow D."/>
            <person name="Fernandes J."/>
            <person name="Walbot V."/>
            <person name="Yu Y."/>
        </authorList>
    </citation>
    <scope>NUCLEOTIDE SEQUENCE</scope>
    <source>
        <strain evidence="2">B73</strain>
    </source>
</reference>
<protein>
    <submittedName>
        <fullName evidence="2">Uncharacterized protein</fullName>
    </submittedName>
</protein>